<accession>A0ABU6QTZ3</accession>
<sequence>MQNVIWCIRWLPLIHTIHRRGNKPWVPLTGPWGVTSYALALVRRQMGSLQFILMNHDLIDMELTYGCPNTLCKVKKIIADWKDIRCVKSGVLTSDSTPGYPLSQVNRGKGFKAPVVTGPELPIHMFDNPIDYKAETDYMYEDAFKWLRVDNDLISLLESENAKLQKNVEHFAATNEKWSEMYTKVEQGTSMLLRDIRDVTSHARKKAKIVEEAKAMLPPSET</sequence>
<reference evidence="1 2" key="1">
    <citation type="journal article" date="2023" name="Plants (Basel)">
        <title>Bridging the Gap: Combining Genomics and Transcriptomics Approaches to Understand Stylosanthes scabra, an Orphan Legume from the Brazilian Caatinga.</title>
        <authorList>
            <person name="Ferreira-Neto J.R.C."/>
            <person name="da Silva M.D."/>
            <person name="Binneck E."/>
            <person name="de Melo N.F."/>
            <person name="da Silva R.H."/>
            <person name="de Melo A.L.T.M."/>
            <person name="Pandolfi V."/>
            <person name="Bustamante F.O."/>
            <person name="Brasileiro-Vidal A.C."/>
            <person name="Benko-Iseppon A.M."/>
        </authorList>
    </citation>
    <scope>NUCLEOTIDE SEQUENCE [LARGE SCALE GENOMIC DNA]</scope>
    <source>
        <tissue evidence="1">Leaves</tissue>
    </source>
</reference>
<dbReference type="EMBL" id="JASCZI010001516">
    <property type="protein sequence ID" value="MED6115106.1"/>
    <property type="molecule type" value="Genomic_DNA"/>
</dbReference>
<dbReference type="PANTHER" id="PTHR48200:SF1">
    <property type="entry name" value="AMINOTRANSFERASE-LIKE PLANT MOBILE DOMAIN-CONTAINING PROTEIN"/>
    <property type="match status" value="1"/>
</dbReference>
<keyword evidence="2" id="KW-1185">Reference proteome</keyword>
<comment type="caution">
    <text evidence="1">The sequence shown here is derived from an EMBL/GenBank/DDBJ whole genome shotgun (WGS) entry which is preliminary data.</text>
</comment>
<proteinExistence type="predicted"/>
<protein>
    <submittedName>
        <fullName evidence="1">Uncharacterized protein</fullName>
    </submittedName>
</protein>
<organism evidence="1 2">
    <name type="scientific">Stylosanthes scabra</name>
    <dbReference type="NCBI Taxonomy" id="79078"/>
    <lineage>
        <taxon>Eukaryota</taxon>
        <taxon>Viridiplantae</taxon>
        <taxon>Streptophyta</taxon>
        <taxon>Embryophyta</taxon>
        <taxon>Tracheophyta</taxon>
        <taxon>Spermatophyta</taxon>
        <taxon>Magnoliopsida</taxon>
        <taxon>eudicotyledons</taxon>
        <taxon>Gunneridae</taxon>
        <taxon>Pentapetalae</taxon>
        <taxon>rosids</taxon>
        <taxon>fabids</taxon>
        <taxon>Fabales</taxon>
        <taxon>Fabaceae</taxon>
        <taxon>Papilionoideae</taxon>
        <taxon>50 kb inversion clade</taxon>
        <taxon>dalbergioids sensu lato</taxon>
        <taxon>Dalbergieae</taxon>
        <taxon>Pterocarpus clade</taxon>
        <taxon>Stylosanthes</taxon>
    </lineage>
</organism>
<dbReference type="PANTHER" id="PTHR48200">
    <property type="entry name" value="PROTEIN, PUTATIVE-RELATED"/>
    <property type="match status" value="1"/>
</dbReference>
<name>A0ABU6QTZ3_9FABA</name>
<dbReference type="Proteomes" id="UP001341840">
    <property type="component" value="Unassembled WGS sequence"/>
</dbReference>
<evidence type="ECO:0000313" key="2">
    <source>
        <dbReference type="Proteomes" id="UP001341840"/>
    </source>
</evidence>
<gene>
    <name evidence="1" type="ORF">PIB30_087035</name>
</gene>
<evidence type="ECO:0000313" key="1">
    <source>
        <dbReference type="EMBL" id="MED6115106.1"/>
    </source>
</evidence>